<accession>A0A2M9C6Y7</accession>
<sequence length="187" mass="19552">MKKIFSIVAIALSACAFSQVIFGDAIGTASNKQSVLVDFAAGQNKGIIIPYVRTVPSGAGLAEGTIILDASDQTKAKVKFYNGVISADSPEGWADLSNGHGADINAIMTAQPVLAEDTGAKVIIGSNSSTADGVLVLESDTKAMILPMVQDTNDILNPAPGMMVYINKTGAKRLAVYNGEGWTYWKP</sequence>
<dbReference type="PROSITE" id="PS51257">
    <property type="entry name" value="PROKAR_LIPOPROTEIN"/>
    <property type="match status" value="1"/>
</dbReference>
<feature type="chain" id="PRO_5014792915" evidence="1">
    <location>
        <begin position="19"/>
        <end position="187"/>
    </location>
</feature>
<dbReference type="Proteomes" id="UP000228740">
    <property type="component" value="Unassembled WGS sequence"/>
</dbReference>
<protein>
    <submittedName>
        <fullName evidence="2">Uncharacterized protein</fullName>
    </submittedName>
</protein>
<organism evidence="2 3">
    <name type="scientific">Chryseobacterium geocarposphaerae</name>
    <dbReference type="NCBI Taxonomy" id="1416776"/>
    <lineage>
        <taxon>Bacteria</taxon>
        <taxon>Pseudomonadati</taxon>
        <taxon>Bacteroidota</taxon>
        <taxon>Flavobacteriia</taxon>
        <taxon>Flavobacteriales</taxon>
        <taxon>Weeksellaceae</taxon>
        <taxon>Chryseobacterium group</taxon>
        <taxon>Chryseobacterium</taxon>
    </lineage>
</organism>
<keyword evidence="1" id="KW-0732">Signal</keyword>
<reference evidence="2 3" key="1">
    <citation type="submission" date="2017-11" db="EMBL/GenBank/DDBJ databases">
        <title>Genomic Encyclopedia of Archaeal and Bacterial Type Strains, Phase II (KMG-II): From Individual Species to Whole Genera.</title>
        <authorList>
            <person name="Goeker M."/>
        </authorList>
    </citation>
    <scope>NUCLEOTIDE SEQUENCE [LARGE SCALE GENOMIC DNA]</scope>
    <source>
        <strain evidence="2 3">DSM 27617</strain>
    </source>
</reference>
<evidence type="ECO:0000256" key="1">
    <source>
        <dbReference type="SAM" id="SignalP"/>
    </source>
</evidence>
<dbReference type="OrthoDB" id="705292at2"/>
<name>A0A2M9C6Y7_9FLAO</name>
<feature type="signal peptide" evidence="1">
    <location>
        <begin position="1"/>
        <end position="18"/>
    </location>
</feature>
<keyword evidence="3" id="KW-1185">Reference proteome</keyword>
<dbReference type="AlphaFoldDB" id="A0A2M9C6Y7"/>
<dbReference type="EMBL" id="PGFD01000001">
    <property type="protein sequence ID" value="PJJ66583.1"/>
    <property type="molecule type" value="Genomic_DNA"/>
</dbReference>
<dbReference type="RefSeq" id="WP_100375357.1">
    <property type="nucleotide sequence ID" value="NZ_PGFD01000001.1"/>
</dbReference>
<evidence type="ECO:0000313" key="2">
    <source>
        <dbReference type="EMBL" id="PJJ66583.1"/>
    </source>
</evidence>
<comment type="caution">
    <text evidence="2">The sequence shown here is derived from an EMBL/GenBank/DDBJ whole genome shotgun (WGS) entry which is preliminary data.</text>
</comment>
<evidence type="ECO:0000313" key="3">
    <source>
        <dbReference type="Proteomes" id="UP000228740"/>
    </source>
</evidence>
<gene>
    <name evidence="2" type="ORF">CLV73_0572</name>
</gene>
<proteinExistence type="predicted"/>